<dbReference type="EMBL" id="CP031163">
    <property type="protein sequence ID" value="AXH00646.1"/>
    <property type="molecule type" value="Genomic_DNA"/>
</dbReference>
<evidence type="ECO:0000313" key="1">
    <source>
        <dbReference type="EMBL" id="AXH00646.1"/>
    </source>
</evidence>
<proteinExistence type="predicted"/>
<dbReference type="RefSeq" id="WP_162865760.1">
    <property type="nucleotide sequence ID" value="NZ_CP031163.1"/>
</dbReference>
<dbReference type="AlphaFoldDB" id="A0A345ILS3"/>
<accession>A0A345ILS3</accession>
<sequence length="59" mass="6624">MMFVTENDLRRIINKEMSPEQAARRAKTLERAKGARARGFEGIALKPGVVVPVEKAEKQ</sequence>
<geneLocation type="plasmid" evidence="2">
    <name>pdrdi</name>
</geneLocation>
<dbReference type="KEGG" id="dwu:DVJ83_15935"/>
<organism evidence="1 2">
    <name type="scientific">Deinococcus wulumuqiensis</name>
    <dbReference type="NCBI Taxonomy" id="980427"/>
    <lineage>
        <taxon>Bacteria</taxon>
        <taxon>Thermotogati</taxon>
        <taxon>Deinococcota</taxon>
        <taxon>Deinococci</taxon>
        <taxon>Deinococcales</taxon>
        <taxon>Deinococcaceae</taxon>
        <taxon>Deinococcus</taxon>
    </lineage>
</organism>
<dbReference type="Proteomes" id="UP000253744">
    <property type="component" value="Plasmid pDrdI"/>
</dbReference>
<keyword evidence="1" id="KW-0614">Plasmid</keyword>
<evidence type="ECO:0000313" key="2">
    <source>
        <dbReference type="Proteomes" id="UP000253744"/>
    </source>
</evidence>
<gene>
    <name evidence="1" type="ORF">DVJ83_15935</name>
</gene>
<reference evidence="1 2" key="1">
    <citation type="submission" date="2018-07" db="EMBL/GenBank/DDBJ databases">
        <title>Complete Genome and Methylome Analysis of Deinococcus wulumuqiensis NEB 479.</title>
        <authorList>
            <person name="Fomenkov A."/>
            <person name="Luyten Y."/>
            <person name="Vincze T."/>
            <person name="Anton B.P."/>
            <person name="Clark T."/>
            <person name="Roberts R.J."/>
            <person name="Morgan R.D."/>
        </authorList>
    </citation>
    <scope>NUCLEOTIDE SEQUENCE [LARGE SCALE GENOMIC DNA]</scope>
    <source>
        <strain evidence="1 2">NEB 479</strain>
        <plasmid evidence="2">Plasmid pdrdi</plasmid>
    </source>
</reference>
<name>A0A345ILS3_9DEIO</name>
<protein>
    <submittedName>
        <fullName evidence="1">Uncharacterized protein</fullName>
    </submittedName>
</protein>